<dbReference type="Gene3D" id="3.40.50.2300">
    <property type="match status" value="1"/>
</dbReference>
<dbReference type="Proteomes" id="UP000019141">
    <property type="component" value="Unassembled WGS sequence"/>
</dbReference>
<protein>
    <recommendedName>
        <fullName evidence="6">ABC transporter substrate-binding protein PnrA-like domain-containing protein</fullName>
    </recommendedName>
</protein>
<evidence type="ECO:0000256" key="5">
    <source>
        <dbReference type="ARBA" id="ARBA00023288"/>
    </source>
</evidence>
<dbReference type="AlphaFoldDB" id="W4LYC3"/>
<organism evidence="7 8">
    <name type="scientific">Entotheonella factor</name>
    <dbReference type="NCBI Taxonomy" id="1429438"/>
    <lineage>
        <taxon>Bacteria</taxon>
        <taxon>Pseudomonadati</taxon>
        <taxon>Nitrospinota/Tectimicrobiota group</taxon>
        <taxon>Candidatus Tectimicrobiota</taxon>
        <taxon>Candidatus Entotheonellia</taxon>
        <taxon>Candidatus Entotheonellales</taxon>
        <taxon>Candidatus Entotheonellaceae</taxon>
        <taxon>Candidatus Entotheonella</taxon>
    </lineage>
</organism>
<comment type="subcellular location">
    <subcellularLocation>
        <location evidence="1">Cell membrane</location>
    </subcellularLocation>
</comment>
<evidence type="ECO:0000259" key="6">
    <source>
        <dbReference type="Pfam" id="PF02608"/>
    </source>
</evidence>
<dbReference type="Pfam" id="PF02608">
    <property type="entry name" value="Bmp"/>
    <property type="match status" value="1"/>
</dbReference>
<proteinExistence type="predicted"/>
<dbReference type="HOGENOM" id="CLU_038813_0_2_7"/>
<dbReference type="PANTHER" id="PTHR34296">
    <property type="entry name" value="TRANSCRIPTIONAL ACTIVATOR PROTEIN MED"/>
    <property type="match status" value="1"/>
</dbReference>
<dbReference type="InterPro" id="IPR050957">
    <property type="entry name" value="BMP_lipoprotein"/>
</dbReference>
<dbReference type="CDD" id="cd06354">
    <property type="entry name" value="PBP1_PrnA-like"/>
    <property type="match status" value="1"/>
</dbReference>
<keyword evidence="2" id="KW-1003">Cell membrane</keyword>
<evidence type="ECO:0000256" key="1">
    <source>
        <dbReference type="ARBA" id="ARBA00004236"/>
    </source>
</evidence>
<keyword evidence="5" id="KW-0449">Lipoprotein</keyword>
<name>W4LYC3_ENTF1</name>
<evidence type="ECO:0000256" key="2">
    <source>
        <dbReference type="ARBA" id="ARBA00022475"/>
    </source>
</evidence>
<dbReference type="EMBL" id="AZHW01000152">
    <property type="protein sequence ID" value="ETX02357.1"/>
    <property type="molecule type" value="Genomic_DNA"/>
</dbReference>
<evidence type="ECO:0000256" key="3">
    <source>
        <dbReference type="ARBA" id="ARBA00022729"/>
    </source>
</evidence>
<accession>W4LYC3</accession>
<gene>
    <name evidence="7" type="ORF">ETSY1_03790</name>
</gene>
<sequence>DFSYDPALDNVVGLLFAEEQSGFMAGALAGLMSESKIVGMVAGVEIPPVIRFRKGYEAGVKHVCADCEVLGVYIDSFIDPARGKTAAMSQIDEGADVIFGGGGTTGSGAILGATQAGVWSIGVDQDEYLTTFKEGRTPGANKLLSSAMKRVDNAVYGAVKQAVEGNFSGGTFKFDATNGGTGLAPFHETEASVPDEVKAKLQAIAADLKSGKLTVKIDD</sequence>
<comment type="caution">
    <text evidence="7">The sequence shown here is derived from an EMBL/GenBank/DDBJ whole genome shotgun (WGS) entry which is preliminary data.</text>
</comment>
<evidence type="ECO:0000256" key="4">
    <source>
        <dbReference type="ARBA" id="ARBA00023136"/>
    </source>
</evidence>
<dbReference type="PATRIC" id="fig|1429438.4.peg.909"/>
<evidence type="ECO:0000313" key="7">
    <source>
        <dbReference type="EMBL" id="ETX02357.1"/>
    </source>
</evidence>
<reference evidence="7 8" key="1">
    <citation type="journal article" date="2014" name="Nature">
        <title>An environmental bacterial taxon with a large and distinct metabolic repertoire.</title>
        <authorList>
            <person name="Wilson M.C."/>
            <person name="Mori T."/>
            <person name="Ruckert C."/>
            <person name="Uria A.R."/>
            <person name="Helf M.J."/>
            <person name="Takada K."/>
            <person name="Gernert C."/>
            <person name="Steffens U.A."/>
            <person name="Heycke N."/>
            <person name="Schmitt S."/>
            <person name="Rinke C."/>
            <person name="Helfrich E.J."/>
            <person name="Brachmann A.O."/>
            <person name="Gurgui C."/>
            <person name="Wakimoto T."/>
            <person name="Kracht M."/>
            <person name="Crusemann M."/>
            <person name="Hentschel U."/>
            <person name="Abe I."/>
            <person name="Matsunaga S."/>
            <person name="Kalinowski J."/>
            <person name="Takeyama H."/>
            <person name="Piel J."/>
        </authorList>
    </citation>
    <scope>NUCLEOTIDE SEQUENCE [LARGE SCALE GENOMIC DNA]</scope>
    <source>
        <strain evidence="8">TSY1</strain>
    </source>
</reference>
<dbReference type="PANTHER" id="PTHR34296:SF2">
    <property type="entry name" value="ABC TRANSPORTER GUANOSINE-BINDING PROTEIN NUPN"/>
    <property type="match status" value="1"/>
</dbReference>
<feature type="domain" description="ABC transporter substrate-binding protein PnrA-like" evidence="6">
    <location>
        <begin position="8"/>
        <end position="200"/>
    </location>
</feature>
<keyword evidence="4" id="KW-0472">Membrane</keyword>
<evidence type="ECO:0000313" key="8">
    <source>
        <dbReference type="Proteomes" id="UP000019141"/>
    </source>
</evidence>
<keyword evidence="3" id="KW-0732">Signal</keyword>
<dbReference type="InterPro" id="IPR003760">
    <property type="entry name" value="PnrA-like"/>
</dbReference>
<feature type="non-terminal residue" evidence="7">
    <location>
        <position position="1"/>
    </location>
</feature>
<keyword evidence="8" id="KW-1185">Reference proteome</keyword>
<dbReference type="GO" id="GO:0005886">
    <property type="term" value="C:plasma membrane"/>
    <property type="evidence" value="ECO:0007669"/>
    <property type="project" value="UniProtKB-SubCell"/>
</dbReference>